<proteinExistence type="predicted"/>
<dbReference type="Proteomes" id="UP000037962">
    <property type="component" value="Unassembled WGS sequence"/>
</dbReference>
<dbReference type="KEGG" id="miz:BAB75_20010"/>
<keyword evidence="4" id="KW-1185">Reference proteome</keyword>
<gene>
    <name evidence="1" type="ORF">AN908_21770</name>
    <name evidence="2" type="ORF">AN912_23805</name>
</gene>
<accession>A0A7V8LL49</accession>
<dbReference type="EMBL" id="LJFO01000014">
    <property type="protein sequence ID" value="KPG05730.1"/>
    <property type="molecule type" value="Genomic_DNA"/>
</dbReference>
<name>A0A7V8LL49_9MYCO</name>
<comment type="caution">
    <text evidence="1">The sequence shown here is derived from an EMBL/GenBank/DDBJ whole genome shotgun (WGS) entry which is preliminary data.</text>
</comment>
<dbReference type="GeneID" id="45766145"/>
<dbReference type="EMBL" id="LJFS01000040">
    <property type="protein sequence ID" value="KPG27337.1"/>
    <property type="molecule type" value="Genomic_DNA"/>
</dbReference>
<dbReference type="Proteomes" id="UP000037843">
    <property type="component" value="Unassembled WGS sequence"/>
</dbReference>
<sequence>MNDDEDNTCTWCGNPIGNDGGWMTQNLAGWFCCKGCAYRDSRANGWISDANHARNIAEGWVPEGAL</sequence>
<protein>
    <submittedName>
        <fullName evidence="1">Uncharacterized protein</fullName>
    </submittedName>
</protein>
<dbReference type="AlphaFoldDB" id="A0A7V8LL49"/>
<organism evidence="1 3">
    <name type="scientific">Mycobacteroides immunogenum</name>
    <dbReference type="NCBI Taxonomy" id="83262"/>
    <lineage>
        <taxon>Bacteria</taxon>
        <taxon>Bacillati</taxon>
        <taxon>Actinomycetota</taxon>
        <taxon>Actinomycetes</taxon>
        <taxon>Mycobacteriales</taxon>
        <taxon>Mycobacteriaceae</taxon>
        <taxon>Mycobacteroides</taxon>
    </lineage>
</organism>
<evidence type="ECO:0000313" key="4">
    <source>
        <dbReference type="Proteomes" id="UP000037962"/>
    </source>
</evidence>
<evidence type="ECO:0000313" key="2">
    <source>
        <dbReference type="EMBL" id="KPG27337.1"/>
    </source>
</evidence>
<evidence type="ECO:0000313" key="3">
    <source>
        <dbReference type="Proteomes" id="UP000037843"/>
    </source>
</evidence>
<evidence type="ECO:0000313" key="1">
    <source>
        <dbReference type="EMBL" id="KPG05730.1"/>
    </source>
</evidence>
<reference evidence="3 4" key="1">
    <citation type="submission" date="2015-09" db="EMBL/GenBank/DDBJ databases">
        <title>Genome Sequences of Mycobacterium immunogenum Isolates, Recuperated from a Chloraminated Drinking Water Distribution System Simulator Subjected to Episodes of Nitrification.</title>
        <authorList>
            <person name="Gomez-Alvarez V."/>
            <person name="Revetta R.P."/>
        </authorList>
    </citation>
    <scope>NUCLEOTIDE SEQUENCE [LARGE SCALE GENOMIC DNA]</scope>
    <source>
        <strain evidence="1 3">H008</strain>
        <strain evidence="2 4">H076</strain>
    </source>
</reference>
<dbReference type="RefSeq" id="WP_043077629.1">
    <property type="nucleotide sequence ID" value="NZ_CP011530.1"/>
</dbReference>